<dbReference type="Proteomes" id="UP000525389">
    <property type="component" value="Unassembled WGS sequence"/>
</dbReference>
<evidence type="ECO:0000313" key="3">
    <source>
        <dbReference type="Proteomes" id="UP000525389"/>
    </source>
</evidence>
<proteinExistence type="predicted"/>
<dbReference type="Gene3D" id="2.50.20.10">
    <property type="entry name" value="Lipoprotein localisation LolA/LolB/LppX"/>
    <property type="match status" value="1"/>
</dbReference>
<name>A0A7W8GJ05_9DEIO</name>
<protein>
    <recommendedName>
        <fullName evidence="4">Transcriptional regulator</fullName>
    </recommendedName>
</protein>
<organism evidence="2 3">
    <name type="scientific">Deinococcus budaensis</name>
    <dbReference type="NCBI Taxonomy" id="1665626"/>
    <lineage>
        <taxon>Bacteria</taxon>
        <taxon>Thermotogati</taxon>
        <taxon>Deinococcota</taxon>
        <taxon>Deinococci</taxon>
        <taxon>Deinococcales</taxon>
        <taxon>Deinococcaceae</taxon>
        <taxon>Deinococcus</taxon>
    </lineage>
</organism>
<comment type="caution">
    <text evidence="2">The sequence shown here is derived from an EMBL/GenBank/DDBJ whole genome shotgun (WGS) entry which is preliminary data.</text>
</comment>
<reference evidence="2 3" key="1">
    <citation type="submission" date="2020-08" db="EMBL/GenBank/DDBJ databases">
        <title>Genomic Encyclopedia of Type Strains, Phase IV (KMG-IV): sequencing the most valuable type-strain genomes for metagenomic binning, comparative biology and taxonomic classification.</title>
        <authorList>
            <person name="Goeker M."/>
        </authorList>
    </citation>
    <scope>NUCLEOTIDE SEQUENCE [LARGE SCALE GENOMIC DNA]</scope>
    <source>
        <strain evidence="2 3">DSM 101791</strain>
    </source>
</reference>
<evidence type="ECO:0000313" key="2">
    <source>
        <dbReference type="EMBL" id="MBB5236123.1"/>
    </source>
</evidence>
<dbReference type="AlphaFoldDB" id="A0A7W8GJ05"/>
<feature type="chain" id="PRO_5030980812" description="Transcriptional regulator" evidence="1">
    <location>
        <begin position="22"/>
        <end position="275"/>
    </location>
</feature>
<feature type="signal peptide" evidence="1">
    <location>
        <begin position="1"/>
        <end position="21"/>
    </location>
</feature>
<dbReference type="EMBL" id="JACHFN010000020">
    <property type="protein sequence ID" value="MBB5236123.1"/>
    <property type="molecule type" value="Genomic_DNA"/>
</dbReference>
<evidence type="ECO:0000256" key="1">
    <source>
        <dbReference type="SAM" id="SignalP"/>
    </source>
</evidence>
<dbReference type="RefSeq" id="WP_343057944.1">
    <property type="nucleotide sequence ID" value="NZ_JACHFN010000020.1"/>
</dbReference>
<gene>
    <name evidence="2" type="ORF">HNQ09_003591</name>
</gene>
<keyword evidence="3" id="KW-1185">Reference proteome</keyword>
<evidence type="ECO:0008006" key="4">
    <source>
        <dbReference type="Google" id="ProtNLM"/>
    </source>
</evidence>
<keyword evidence="1" id="KW-0732">Signal</keyword>
<sequence length="275" mass="28547">MRRFAASAWLGALLLAGPAQAQGQTQEASGVSPLDELTAALRQARTRAARGTVDVSVFFPPRAVPTRTARALPAVPFRPGLIAQHFRVTRAPAPATVAGRDVTRFDLVPKVGQAARWTLWVDRAWNVPLAFEERMPGGTLARRAAFSAVGSELARVQAGVPPVPPGLRAAVLAALPGLRFPPGFTPTAAGPRAGGGLEVTLSDGANVLALVLAPRDVRAAPGVVSRRVGSGGGRRFVWLVGNLPDAPLRSALAGVRGVEEARLGTLLASPDSKGQ</sequence>
<accession>A0A7W8GJ05</accession>